<dbReference type="EMBL" id="CP045644">
    <property type="protein sequence ID" value="QFZ83287.1"/>
    <property type="molecule type" value="Genomic_DNA"/>
</dbReference>
<reference evidence="1 2" key="1">
    <citation type="submission" date="2019-10" db="EMBL/GenBank/DDBJ databases">
        <title>Complete genome sequence of Variovorax paradoxus 5C-2.</title>
        <authorList>
            <person name="Gogoleva N.E."/>
            <person name="Balkin A.S."/>
        </authorList>
    </citation>
    <scope>NUCLEOTIDE SEQUENCE [LARGE SCALE GENOMIC DNA]</scope>
    <source>
        <strain evidence="1 2">5C-2</strain>
    </source>
</reference>
<protein>
    <recommendedName>
        <fullName evidence="3">Tetratricopeptide repeat protein</fullName>
    </recommendedName>
</protein>
<evidence type="ECO:0008006" key="3">
    <source>
        <dbReference type="Google" id="ProtNLM"/>
    </source>
</evidence>
<gene>
    <name evidence="1" type="ORF">GFK26_11195</name>
</gene>
<dbReference type="InterPro" id="IPR011990">
    <property type="entry name" value="TPR-like_helical_dom_sf"/>
</dbReference>
<dbReference type="Gene3D" id="1.25.40.10">
    <property type="entry name" value="Tetratricopeptide repeat domain"/>
    <property type="match status" value="1"/>
</dbReference>
<dbReference type="RefSeq" id="WP_153282023.1">
    <property type="nucleotide sequence ID" value="NZ_CP045644.1"/>
</dbReference>
<sequence>MFLPPQVSEVSVDCAWRYKTPYPPLGFLPFTEGALGNGDSFGLYWPIGLEAREPIVVETWHDSWQIQPTYSSLSSFLDAFKDAEDEYPEPLSLEKDARSPRALFFEAKQRVQSQAVDDAVALLEQALDVLPEYTDALCLLWAQYVRQGRIEEAHAVAVKAIIAPPSFGQRAMKQLKWLQGQDDAPRLADDPIWQARADLNLSYGGTKLNGDYAIYRTAIQAYLSASRFVEACTLMQTYGELMHAETVSFQEREGFVRLDYVAEQIAASGKLPNGPRA</sequence>
<organism evidence="1 2">
    <name type="scientific">Variovorax paradoxus</name>
    <dbReference type="NCBI Taxonomy" id="34073"/>
    <lineage>
        <taxon>Bacteria</taxon>
        <taxon>Pseudomonadati</taxon>
        <taxon>Pseudomonadota</taxon>
        <taxon>Betaproteobacteria</taxon>
        <taxon>Burkholderiales</taxon>
        <taxon>Comamonadaceae</taxon>
        <taxon>Variovorax</taxon>
    </lineage>
</organism>
<proteinExistence type="predicted"/>
<evidence type="ECO:0000313" key="2">
    <source>
        <dbReference type="Proteomes" id="UP000326780"/>
    </source>
</evidence>
<dbReference type="AlphaFoldDB" id="A0A5Q0M395"/>
<dbReference type="SUPFAM" id="SSF48452">
    <property type="entry name" value="TPR-like"/>
    <property type="match status" value="1"/>
</dbReference>
<name>A0A5Q0M395_VARPD</name>
<evidence type="ECO:0000313" key="1">
    <source>
        <dbReference type="EMBL" id="QFZ83287.1"/>
    </source>
</evidence>
<accession>A0A5Q0M395</accession>
<dbReference type="Proteomes" id="UP000326780">
    <property type="component" value="Chromosome"/>
</dbReference>